<name>A0ACC0YDP2_9ROSI</name>
<gene>
    <name evidence="1" type="ORF">Pint_25423</name>
</gene>
<evidence type="ECO:0000313" key="1">
    <source>
        <dbReference type="EMBL" id="KAJ0034457.1"/>
    </source>
</evidence>
<reference evidence="2" key="1">
    <citation type="journal article" date="2023" name="G3 (Bethesda)">
        <title>Genome assembly and association tests identify interacting loci associated with vigor, precocity, and sex in interspecific pistachio rootstocks.</title>
        <authorList>
            <person name="Palmer W."/>
            <person name="Jacygrad E."/>
            <person name="Sagayaradj S."/>
            <person name="Cavanaugh K."/>
            <person name="Han R."/>
            <person name="Bertier L."/>
            <person name="Beede B."/>
            <person name="Kafkas S."/>
            <person name="Golino D."/>
            <person name="Preece J."/>
            <person name="Michelmore R."/>
        </authorList>
    </citation>
    <scope>NUCLEOTIDE SEQUENCE [LARGE SCALE GENOMIC DNA]</scope>
</reference>
<dbReference type="EMBL" id="CM047742">
    <property type="protein sequence ID" value="KAJ0034457.1"/>
    <property type="molecule type" value="Genomic_DNA"/>
</dbReference>
<keyword evidence="2" id="KW-1185">Reference proteome</keyword>
<organism evidence="1 2">
    <name type="scientific">Pistacia integerrima</name>
    <dbReference type="NCBI Taxonomy" id="434235"/>
    <lineage>
        <taxon>Eukaryota</taxon>
        <taxon>Viridiplantae</taxon>
        <taxon>Streptophyta</taxon>
        <taxon>Embryophyta</taxon>
        <taxon>Tracheophyta</taxon>
        <taxon>Spermatophyta</taxon>
        <taxon>Magnoliopsida</taxon>
        <taxon>eudicotyledons</taxon>
        <taxon>Gunneridae</taxon>
        <taxon>Pentapetalae</taxon>
        <taxon>rosids</taxon>
        <taxon>malvids</taxon>
        <taxon>Sapindales</taxon>
        <taxon>Anacardiaceae</taxon>
        <taxon>Pistacia</taxon>
    </lineage>
</organism>
<accession>A0ACC0YDP2</accession>
<protein>
    <submittedName>
        <fullName evidence="1">Uncharacterized protein</fullName>
    </submittedName>
</protein>
<comment type="caution">
    <text evidence="1">The sequence shown here is derived from an EMBL/GenBank/DDBJ whole genome shotgun (WGS) entry which is preliminary data.</text>
</comment>
<sequence>MGKKMACQAIEAWTISELVGAYLDLSIAYLLLCGSTVAYIMSKFLGLFGLSLPCPCHGLFGNPSKINYNNCLQSLLVDCPPEKISNVQFLVKTKFPFNSVFANNLNPQLKIERNFEGEASCGSFSREVIEGESPVEEGSFDVKGKAITSRSLSSGIKRRENASADNDKSPSVSSLDPLLSDEQAVLGSPASVSKIVNEITECSSVPLHVGSDSLDYGKGDFKEEIGMLNELNEPLDENKVNEKDVLLVQEFNYNLQGQLEFDGLDKDAIRILEQALEEQLAARSTLYLELEKERSAAATAADEAMAMILRLQEEKASIEMEAWQYQRMIEEKYAYDAEEMNILKEILVRRERERHFLEKEVEAFRQMFFANEQLEADMEDTASTLECKASSSLYFNEDPAMMLLRISKSFGEKKKIKGTNDVPENDVTSTESQNYTLPLGKELPIPELVEDTDSSKLGYIHGHPSFNKRYQQPSRNSDEIFQDLREKGIMSMDKNPIDLQREVQADDNSSSQGLTSKTIETCGAANIGSPCSASNVEKHKKLSQSLVKTERDLYVNHVPVIGNELVMFNETRGNKSEDLSNNVTVDIPISCDSTTINSSETATDIKRSKSDISSSRLLHMGSQQSKDVLSNLRRNSMSALDYERLKIDNEVGWLTERLRVVQEGREKLNFSIGRRDREKVQLQLLEDITSQLQEIRQLTEPGKAVRDASLPPLSAKVCVKVSIC</sequence>
<dbReference type="Proteomes" id="UP001163603">
    <property type="component" value="Chromosome 7"/>
</dbReference>
<proteinExistence type="predicted"/>
<evidence type="ECO:0000313" key="2">
    <source>
        <dbReference type="Proteomes" id="UP001163603"/>
    </source>
</evidence>